<dbReference type="OrthoDB" id="8245037at2"/>
<reference evidence="3 4" key="1">
    <citation type="submission" date="2015-08" db="EMBL/GenBank/DDBJ databases">
        <title>Investigation of the bacterial diversity of lava forest soil.</title>
        <authorList>
            <person name="Lee J.S."/>
        </authorList>
    </citation>
    <scope>NUCLEOTIDE SEQUENCE [LARGE SCALE GENOMIC DNA]</scope>
    <source>
        <strain evidence="3 4">GJW-30</strain>
    </source>
</reference>
<accession>A0A0S3Q178</accession>
<feature type="region of interest" description="Disordered" evidence="1">
    <location>
        <begin position="71"/>
        <end position="101"/>
    </location>
</feature>
<name>A0A0S3Q178_9BRAD</name>
<dbReference type="AlphaFoldDB" id="A0A0S3Q178"/>
<organism evidence="3 4">
    <name type="scientific">Variibacter gotjawalensis</name>
    <dbReference type="NCBI Taxonomy" id="1333996"/>
    <lineage>
        <taxon>Bacteria</taxon>
        <taxon>Pseudomonadati</taxon>
        <taxon>Pseudomonadota</taxon>
        <taxon>Alphaproteobacteria</taxon>
        <taxon>Hyphomicrobiales</taxon>
        <taxon>Nitrobacteraceae</taxon>
        <taxon>Variibacter</taxon>
    </lineage>
</organism>
<protein>
    <recommendedName>
        <fullName evidence="5">Cysteine rich repeat protein</fullName>
    </recommendedName>
</protein>
<evidence type="ECO:0000313" key="4">
    <source>
        <dbReference type="Proteomes" id="UP000236884"/>
    </source>
</evidence>
<dbReference type="EMBL" id="AP014946">
    <property type="protein sequence ID" value="BAT61891.1"/>
    <property type="molecule type" value="Genomic_DNA"/>
</dbReference>
<dbReference type="KEGG" id="vgo:GJW-30_1_04453"/>
<dbReference type="RefSeq" id="WP_130364649.1">
    <property type="nucleotide sequence ID" value="NZ_AP014946.1"/>
</dbReference>
<keyword evidence="4" id="KW-1185">Reference proteome</keyword>
<dbReference type="Proteomes" id="UP000236884">
    <property type="component" value="Chromosome"/>
</dbReference>
<keyword evidence="2" id="KW-0732">Signal</keyword>
<gene>
    <name evidence="3" type="ORF">GJW-30_1_04453</name>
</gene>
<evidence type="ECO:0000256" key="2">
    <source>
        <dbReference type="SAM" id="SignalP"/>
    </source>
</evidence>
<evidence type="ECO:0000256" key="1">
    <source>
        <dbReference type="SAM" id="MobiDB-lite"/>
    </source>
</evidence>
<sequence>MKHIRLSFLALAAGLVVGVSAAQAQRLQDRGSQDEQKACTPDVFRLCLSAIPNEPEIVSCLRRSMAQLSPDCRSVMQGKPTKAVKRTKEPPRSATSGRGPH</sequence>
<proteinExistence type="predicted"/>
<feature type="signal peptide" evidence="2">
    <location>
        <begin position="1"/>
        <end position="24"/>
    </location>
</feature>
<evidence type="ECO:0008006" key="5">
    <source>
        <dbReference type="Google" id="ProtNLM"/>
    </source>
</evidence>
<evidence type="ECO:0000313" key="3">
    <source>
        <dbReference type="EMBL" id="BAT61891.1"/>
    </source>
</evidence>
<feature type="chain" id="PRO_5006615931" description="Cysteine rich repeat protein" evidence="2">
    <location>
        <begin position="25"/>
        <end position="101"/>
    </location>
</feature>